<comment type="caution">
    <text evidence="2">The sequence shown here is derived from an EMBL/GenBank/DDBJ whole genome shotgun (WGS) entry which is preliminary data.</text>
</comment>
<evidence type="ECO:0000313" key="3">
    <source>
        <dbReference type="Proteomes" id="UP000800093"/>
    </source>
</evidence>
<feature type="compositionally biased region" description="Basic and acidic residues" evidence="1">
    <location>
        <begin position="11"/>
        <end position="26"/>
    </location>
</feature>
<gene>
    <name evidence="2" type="ORF">CC78DRAFT_529334</name>
</gene>
<dbReference type="AlphaFoldDB" id="A0A9P4NAJ8"/>
<feature type="region of interest" description="Disordered" evidence="1">
    <location>
        <begin position="1"/>
        <end position="52"/>
    </location>
</feature>
<accession>A0A9P4NAJ8</accession>
<protein>
    <submittedName>
        <fullName evidence="2">Uncharacterized protein</fullName>
    </submittedName>
</protein>
<name>A0A9P4NAJ8_9PLEO</name>
<organism evidence="2 3">
    <name type="scientific">Lojkania enalia</name>
    <dbReference type="NCBI Taxonomy" id="147567"/>
    <lineage>
        <taxon>Eukaryota</taxon>
        <taxon>Fungi</taxon>
        <taxon>Dikarya</taxon>
        <taxon>Ascomycota</taxon>
        <taxon>Pezizomycotina</taxon>
        <taxon>Dothideomycetes</taxon>
        <taxon>Pleosporomycetidae</taxon>
        <taxon>Pleosporales</taxon>
        <taxon>Pleosporales incertae sedis</taxon>
        <taxon>Lojkania</taxon>
    </lineage>
</organism>
<reference evidence="3" key="1">
    <citation type="journal article" date="2020" name="Stud. Mycol.">
        <title>101 Dothideomycetes genomes: A test case for predicting lifestyles and emergence of pathogens.</title>
        <authorList>
            <person name="Haridas S."/>
            <person name="Albert R."/>
            <person name="Binder M."/>
            <person name="Bloem J."/>
            <person name="LaButti K."/>
            <person name="Salamov A."/>
            <person name="Andreopoulos B."/>
            <person name="Baker S."/>
            <person name="Barry K."/>
            <person name="Bills G."/>
            <person name="Bluhm B."/>
            <person name="Cannon C."/>
            <person name="Castanera R."/>
            <person name="Culley D."/>
            <person name="Daum C."/>
            <person name="Ezra D."/>
            <person name="Gonzalez J."/>
            <person name="Henrissat B."/>
            <person name="Kuo A."/>
            <person name="Liang C."/>
            <person name="Lipzen A."/>
            <person name="Lutzoni F."/>
            <person name="Magnuson J."/>
            <person name="Mondo S."/>
            <person name="Nolan M."/>
            <person name="Ohm R."/>
            <person name="Pangilinan J."/>
            <person name="Park H.-J."/>
            <person name="Ramirez L."/>
            <person name="Alfaro M."/>
            <person name="Sun H."/>
            <person name="Tritt A."/>
            <person name="Yoshinaga Y."/>
            <person name="Zwiers L.-H."/>
            <person name="Turgeon B."/>
            <person name="Goodwin S."/>
            <person name="Spatafora J."/>
            <person name="Crous P."/>
            <person name="Grigoriev I."/>
        </authorList>
    </citation>
    <scope>NUCLEOTIDE SEQUENCE [LARGE SCALE GENOMIC DNA]</scope>
    <source>
        <strain evidence="3">CBS 304.66</strain>
    </source>
</reference>
<dbReference type="EMBL" id="ML986582">
    <property type="protein sequence ID" value="KAF2269600.1"/>
    <property type="molecule type" value="Genomic_DNA"/>
</dbReference>
<keyword evidence="3" id="KW-1185">Reference proteome</keyword>
<dbReference type="Proteomes" id="UP000800093">
    <property type="component" value="Unassembled WGS sequence"/>
</dbReference>
<proteinExistence type="predicted"/>
<evidence type="ECO:0000256" key="1">
    <source>
        <dbReference type="SAM" id="MobiDB-lite"/>
    </source>
</evidence>
<evidence type="ECO:0000313" key="2">
    <source>
        <dbReference type="EMBL" id="KAF2269600.1"/>
    </source>
</evidence>
<sequence length="52" mass="5724">MGRCSSVVNRLDLKSPPRNEGLRDSDLQATYNSPSPPHHIRRPAAVSRPTDA</sequence>